<dbReference type="CDD" id="cd00552">
    <property type="entry name" value="RaiA"/>
    <property type="match status" value="1"/>
</dbReference>
<gene>
    <name evidence="1" type="primary">raiA</name>
    <name evidence="1" type="ORF">RI845_12280</name>
</gene>
<sequence length="113" mass="12531">MKINISGHHVEVTEAITDVINSKYEKIANHFPSLMSLNAILTVDKNVHKIEINTNYENQQVAVSATDDDMYVAIGSSVKKMEAALQHRKGVLKANKHNKFHVGQSELVADAHP</sequence>
<evidence type="ECO:0000313" key="2">
    <source>
        <dbReference type="Proteomes" id="UP001248581"/>
    </source>
</evidence>
<dbReference type="SUPFAM" id="SSF69754">
    <property type="entry name" value="Ribosome binding protein Y (YfiA homologue)"/>
    <property type="match status" value="1"/>
</dbReference>
<dbReference type="Pfam" id="PF02482">
    <property type="entry name" value="Ribosomal_S30AE"/>
    <property type="match status" value="1"/>
</dbReference>
<dbReference type="RefSeq" id="WP_348386460.1">
    <property type="nucleotide sequence ID" value="NZ_CP134146.1"/>
</dbReference>
<dbReference type="EMBL" id="CP134146">
    <property type="protein sequence ID" value="WNC67296.1"/>
    <property type="molecule type" value="Genomic_DNA"/>
</dbReference>
<keyword evidence="2" id="KW-1185">Reference proteome</keyword>
<dbReference type="InterPro" id="IPR036567">
    <property type="entry name" value="RHF-like"/>
</dbReference>
<dbReference type="NCBIfam" id="TIGR00741">
    <property type="entry name" value="yfiA"/>
    <property type="match status" value="1"/>
</dbReference>
<evidence type="ECO:0000313" key="1">
    <source>
        <dbReference type="EMBL" id="WNC67296.1"/>
    </source>
</evidence>
<proteinExistence type="predicted"/>
<organism evidence="1 2">
    <name type="scientific">Thalassotalea nanhaiensis</name>
    <dbReference type="NCBI Taxonomy" id="3065648"/>
    <lineage>
        <taxon>Bacteria</taxon>
        <taxon>Pseudomonadati</taxon>
        <taxon>Pseudomonadota</taxon>
        <taxon>Gammaproteobacteria</taxon>
        <taxon>Alteromonadales</taxon>
        <taxon>Colwelliaceae</taxon>
        <taxon>Thalassotalea</taxon>
    </lineage>
</organism>
<reference evidence="2" key="1">
    <citation type="submission" date="2023-09" db="EMBL/GenBank/DDBJ databases">
        <authorList>
            <person name="Zhang C."/>
        </authorList>
    </citation>
    <scope>NUCLEOTIDE SEQUENCE [LARGE SCALE GENOMIC DNA]</scope>
    <source>
        <strain evidence="2">SQ345</strain>
    </source>
</reference>
<name>A0ABY9TFV3_9GAMM</name>
<dbReference type="Gene3D" id="3.30.160.100">
    <property type="entry name" value="Ribosome hibernation promotion factor-like"/>
    <property type="match status" value="1"/>
</dbReference>
<protein>
    <submittedName>
        <fullName evidence="1">Ribosome-associated translation inhibitor RaiA</fullName>
    </submittedName>
</protein>
<accession>A0ABY9TFV3</accession>
<dbReference type="Proteomes" id="UP001248581">
    <property type="component" value="Chromosome"/>
</dbReference>
<dbReference type="InterPro" id="IPR003489">
    <property type="entry name" value="RHF/RaiA"/>
</dbReference>